<accession>A0AAU9CXB9</accession>
<evidence type="ECO:0000259" key="1">
    <source>
        <dbReference type="Pfam" id="PF13569"/>
    </source>
</evidence>
<geneLocation type="plasmid" evidence="3 4">
    <name>pFA1</name>
</geneLocation>
<proteinExistence type="predicted"/>
<dbReference type="InterPro" id="IPR056639">
    <property type="entry name" value="DUF7737"/>
</dbReference>
<evidence type="ECO:0000259" key="2">
    <source>
        <dbReference type="Pfam" id="PF24879"/>
    </source>
</evidence>
<dbReference type="Pfam" id="PF24879">
    <property type="entry name" value="DUF7737"/>
    <property type="match status" value="1"/>
</dbReference>
<sequence>MNFLDQEKYRLSFNDDKLNLFKSSIINSLPPVHGGWKRYYERKDIWALPEYKNHIKSWPDSQKIEFLLYCVNIGRNDLNPVVSHHPTSTEKDRSVTTAISYAIFFLGEPSLASSANEDEVAKILGSIRHSRCWEPYIVSSWPISTFLNNIKPRYKDRLPSENTVKALNALADSIRKQYSYLDLNNQFRCLELIDEILSDEEHPEGVKPEYFMGEDSFALYSRKWLDGLASDKKRSDWFRLIALAKTAKGAQPKAKYLELAQPIVDSIGKEEFITGISEWVKHILGIKPELITLDIHRSGYTYQEQYYDFIIPPNIDILKGIIWTTALCNNAALAFDLGNLTERCYKKYPQIGALSAALGNACIFALSRFEVLEGVAQLARLSIRIKQASGKKTIEKFLGITAKEMGLTLDEIADLAVDDFGLVNGKSEFHFSDYRASLEFDGPGKSSIHWYKPDGSQQKTVPAFVKKDFADQLKKLKASKKQLDQTSATQRDRIDRMFRSDRKWAWVNFEKQYLEHGLISFFTKRLIWVFENTNISTRIGIYFGKKWIDAKGEVFAPSENDTVKLWHPSIASVEEVGAWRDFLVNNEIRQPVKQAYREVYILTDAEKDTGLYSNRMAAHILKQHQYVNLARVRGWKAELTGAWDYQASDFAEILLPEHGLKAQFWTSGVETDHGVTDSGILAYVSTDQVRFLKIDSDDTISLIDIPAVVFSEIMRDVDLFVGVASVGNDPEWQDSGVTPEVQSYWRSYLFGDLSEISQTRKDLLERLIPRLKINKVARVEGRFLVVKGKYRTYKIHIGSSNILMEPNEEYLCIVQSRGKKDITEKIFVPFEGDHGLSLVLSKAFLLAEDHKIKDPTILSQIRPQVQSEK</sequence>
<dbReference type="KEGG" id="fax:FUAX_41190"/>
<evidence type="ECO:0008006" key="5">
    <source>
        <dbReference type="Google" id="ProtNLM"/>
    </source>
</evidence>
<dbReference type="RefSeq" id="WP_338394806.1">
    <property type="nucleotide sequence ID" value="NZ_AP025315.1"/>
</dbReference>
<name>A0AAU9CXB9_9BACT</name>
<feature type="domain" description="DUF7737" evidence="2">
    <location>
        <begin position="758"/>
        <end position="861"/>
    </location>
</feature>
<evidence type="ECO:0000313" key="4">
    <source>
        <dbReference type="Proteomes" id="UP001348817"/>
    </source>
</evidence>
<feature type="domain" description="DUF4132" evidence="1">
    <location>
        <begin position="455"/>
        <end position="635"/>
    </location>
</feature>
<reference evidence="3 4" key="1">
    <citation type="submission" date="2021-12" db="EMBL/GenBank/DDBJ databases">
        <title>Genome sequencing of bacteria with rrn-lacking chromosome and rrn-plasmid.</title>
        <authorList>
            <person name="Anda M."/>
            <person name="Iwasaki W."/>
        </authorList>
    </citation>
    <scope>NUCLEOTIDE SEQUENCE [LARGE SCALE GENOMIC DNA]</scope>
    <source>
        <strain evidence="3 4">DSM 100852</strain>
        <plasmid evidence="3 4">pFA1</plasmid>
    </source>
</reference>
<keyword evidence="4" id="KW-1185">Reference proteome</keyword>
<organism evidence="3 4">
    <name type="scientific">Fulvitalea axinellae</name>
    <dbReference type="NCBI Taxonomy" id="1182444"/>
    <lineage>
        <taxon>Bacteria</taxon>
        <taxon>Pseudomonadati</taxon>
        <taxon>Bacteroidota</taxon>
        <taxon>Cytophagia</taxon>
        <taxon>Cytophagales</taxon>
        <taxon>Persicobacteraceae</taxon>
        <taxon>Fulvitalea</taxon>
    </lineage>
</organism>
<gene>
    <name evidence="3" type="ORF">FUAX_41190</name>
</gene>
<dbReference type="EMBL" id="AP025315">
    <property type="protein sequence ID" value="BDD11687.1"/>
    <property type="molecule type" value="Genomic_DNA"/>
</dbReference>
<keyword evidence="3" id="KW-0614">Plasmid</keyword>
<protein>
    <recommendedName>
        <fullName evidence="5">DUF4132 domain-containing protein</fullName>
    </recommendedName>
</protein>
<dbReference type="Pfam" id="PF13569">
    <property type="entry name" value="DUF4132"/>
    <property type="match status" value="1"/>
</dbReference>
<dbReference type="Proteomes" id="UP001348817">
    <property type="component" value="Plasmid pFA1"/>
</dbReference>
<evidence type="ECO:0000313" key="3">
    <source>
        <dbReference type="EMBL" id="BDD11687.1"/>
    </source>
</evidence>
<dbReference type="InterPro" id="IPR025406">
    <property type="entry name" value="DUF4132"/>
</dbReference>
<dbReference type="AlphaFoldDB" id="A0AAU9CXB9"/>